<comment type="similarity">
    <text evidence="1">Belongs to the NAD(P)-dependent epimerase/dehydratase family. SDR39U1 subfamily.</text>
</comment>
<evidence type="ECO:0000256" key="1">
    <source>
        <dbReference type="ARBA" id="ARBA00009353"/>
    </source>
</evidence>
<dbReference type="CDD" id="cd07820">
    <property type="entry name" value="SRPBCC_3"/>
    <property type="match status" value="1"/>
</dbReference>
<dbReference type="EMBL" id="CP018135">
    <property type="protein sequence ID" value="APF39769.1"/>
    <property type="molecule type" value="Genomic_DNA"/>
</dbReference>
<reference evidence="4 5" key="1">
    <citation type="submission" date="2016-11" db="EMBL/GenBank/DDBJ databases">
        <title>Genome sequencing of Zhihengliuella aestuarii B18 antagonistic to Plasmodiophora brassicae.</title>
        <authorList>
            <person name="Luo Y."/>
        </authorList>
    </citation>
    <scope>NUCLEOTIDE SEQUENCE [LARGE SCALE GENOMIC DNA]</scope>
    <source>
        <strain evidence="4 5">B18</strain>
    </source>
</reference>
<feature type="domain" description="NAD-dependent epimerase/dehydratase" evidence="2">
    <location>
        <begin position="192"/>
        <end position="407"/>
    </location>
</feature>
<dbReference type="SUPFAM" id="SSF55961">
    <property type="entry name" value="Bet v1-like"/>
    <property type="match status" value="1"/>
</dbReference>
<dbReference type="InterPro" id="IPR010099">
    <property type="entry name" value="SDR39U1"/>
</dbReference>
<keyword evidence="5" id="KW-1185">Reference proteome</keyword>
<protein>
    <submittedName>
        <fullName evidence="4">TIGR01777 family protein</fullName>
    </submittedName>
</protein>
<dbReference type="OrthoDB" id="9801773at2"/>
<dbReference type="SUPFAM" id="SSF51735">
    <property type="entry name" value="NAD(P)-binding Rossmann-fold domains"/>
    <property type="match status" value="1"/>
</dbReference>
<sequence length="500" mass="53945">MGHFEHTTSVQHNQETVFSWFSREGALRRLFPPFGGHVVSEPPAGLAVGSEAKLLISAPGITGSAATAVGEGLAGLTKRFGVPSRWARPEVAWTARHTALDAPHMFRDQMAEGPLESWVHTHEFVQFGEGTDVIDSVEFQLPSKVPSIARRTAEKALTAELERTFAYRARQLRDDLDFHARYRGTPRLRVGITGATGFMGVQLRALLTTGGHIVHSFQRGIDWDPEREFVDLDVMRGLDVIIHLAGHPIGGRFTEAAKQEILDSRVKGTRTIANALRTVSSDGKQRAFISASGVGYYGSHPHREYEDDGLSGENTDPEPLTEDHAVGDDFLASVCAQWEAEALAAASDTVRVAILRTGLVLSPDGGLLARLLPLFAAGVGGPTTRGAWNSWISRDDMLSLYVHAALTPEFSGIFNAVAPNPVSSEEFAATLGSVIRRPSAIPTPSFGPKLLLGAEGADELAFASQRVSADKVQSSGFVFRHSTLDSALEHMLGSKARVSK</sequence>
<feature type="domain" description="DUF1731" evidence="3">
    <location>
        <begin position="443"/>
        <end position="490"/>
    </location>
</feature>
<dbReference type="Gene3D" id="3.40.50.720">
    <property type="entry name" value="NAD(P)-binding Rossmann-like Domain"/>
    <property type="match status" value="1"/>
</dbReference>
<dbReference type="RefSeq" id="WP_071893244.1">
    <property type="nucleotide sequence ID" value="NZ_CP018135.1"/>
</dbReference>
<dbReference type="AlphaFoldDB" id="A0A1L2ZKN4"/>
<dbReference type="InterPro" id="IPR001509">
    <property type="entry name" value="Epimerase_deHydtase"/>
</dbReference>
<proteinExistence type="inferred from homology"/>
<gene>
    <name evidence="4" type="ORF">BHE16_00620</name>
</gene>
<dbReference type="NCBIfam" id="TIGR01777">
    <property type="entry name" value="yfcH"/>
    <property type="match status" value="1"/>
</dbReference>
<dbReference type="STRING" id="556325.BHE16_00620"/>
<accession>A0A1L2ZKN4</accession>
<name>A0A1L2ZKN4_9MICC</name>
<dbReference type="Proteomes" id="UP000183530">
    <property type="component" value="Chromosome"/>
</dbReference>
<evidence type="ECO:0000259" key="2">
    <source>
        <dbReference type="Pfam" id="PF01370"/>
    </source>
</evidence>
<dbReference type="Gene3D" id="3.30.530.20">
    <property type="match status" value="1"/>
</dbReference>
<evidence type="ECO:0000259" key="3">
    <source>
        <dbReference type="Pfam" id="PF08338"/>
    </source>
</evidence>
<organism evidence="4 5">
    <name type="scientific">Neomicrococcus aestuarii</name>
    <dbReference type="NCBI Taxonomy" id="556325"/>
    <lineage>
        <taxon>Bacteria</taxon>
        <taxon>Bacillati</taxon>
        <taxon>Actinomycetota</taxon>
        <taxon>Actinomycetes</taxon>
        <taxon>Micrococcales</taxon>
        <taxon>Micrococcaceae</taxon>
        <taxon>Neomicrococcus</taxon>
    </lineage>
</organism>
<dbReference type="InterPro" id="IPR013549">
    <property type="entry name" value="DUF1731"/>
</dbReference>
<evidence type="ECO:0000313" key="4">
    <source>
        <dbReference type="EMBL" id="APF39769.1"/>
    </source>
</evidence>
<dbReference type="InterPro" id="IPR036291">
    <property type="entry name" value="NAD(P)-bd_dom_sf"/>
</dbReference>
<dbReference type="Pfam" id="PF08338">
    <property type="entry name" value="DUF1731"/>
    <property type="match status" value="1"/>
</dbReference>
<dbReference type="Pfam" id="PF01370">
    <property type="entry name" value="Epimerase"/>
    <property type="match status" value="1"/>
</dbReference>
<dbReference type="PANTHER" id="PTHR11092:SF0">
    <property type="entry name" value="EPIMERASE FAMILY PROTEIN SDR39U1"/>
    <property type="match status" value="1"/>
</dbReference>
<evidence type="ECO:0000313" key="5">
    <source>
        <dbReference type="Proteomes" id="UP000183530"/>
    </source>
</evidence>
<dbReference type="KEGG" id="nae:BHE16_00620"/>
<dbReference type="PANTHER" id="PTHR11092">
    <property type="entry name" value="SUGAR NUCLEOTIDE EPIMERASE RELATED"/>
    <property type="match status" value="1"/>
</dbReference>
<dbReference type="InterPro" id="IPR023393">
    <property type="entry name" value="START-like_dom_sf"/>
</dbReference>